<dbReference type="Proteomes" id="UP000017175">
    <property type="component" value="Chromosome"/>
</dbReference>
<feature type="transmembrane region" description="Helical" evidence="7">
    <location>
        <begin position="188"/>
        <end position="210"/>
    </location>
</feature>
<dbReference type="Pfam" id="PF07690">
    <property type="entry name" value="MFS_1"/>
    <property type="match status" value="1"/>
</dbReference>
<proteinExistence type="predicted"/>
<organism evidence="9 10">
    <name type="scientific">Pseudomonas fluorescens NCIMB 11764</name>
    <dbReference type="NCBI Taxonomy" id="1221522"/>
    <lineage>
        <taxon>Bacteria</taxon>
        <taxon>Pseudomonadati</taxon>
        <taxon>Pseudomonadota</taxon>
        <taxon>Gammaproteobacteria</taxon>
        <taxon>Pseudomonadales</taxon>
        <taxon>Pseudomonadaceae</taxon>
        <taxon>Pseudomonas</taxon>
    </lineage>
</organism>
<feature type="transmembrane region" description="Helical" evidence="7">
    <location>
        <begin position="318"/>
        <end position="337"/>
    </location>
</feature>
<dbReference type="GO" id="GO:0022857">
    <property type="term" value="F:transmembrane transporter activity"/>
    <property type="evidence" value="ECO:0007669"/>
    <property type="project" value="InterPro"/>
</dbReference>
<dbReference type="Gene3D" id="1.20.1250.20">
    <property type="entry name" value="MFS general substrate transporter like domains"/>
    <property type="match status" value="2"/>
</dbReference>
<feature type="transmembrane region" description="Helical" evidence="7">
    <location>
        <begin position="288"/>
        <end position="306"/>
    </location>
</feature>
<feature type="transmembrane region" description="Helical" evidence="7">
    <location>
        <begin position="343"/>
        <end position="366"/>
    </location>
</feature>
<dbReference type="InterPro" id="IPR011701">
    <property type="entry name" value="MFS"/>
</dbReference>
<evidence type="ECO:0000256" key="1">
    <source>
        <dbReference type="ARBA" id="ARBA00004141"/>
    </source>
</evidence>
<evidence type="ECO:0000256" key="2">
    <source>
        <dbReference type="ARBA" id="ARBA00022448"/>
    </source>
</evidence>
<dbReference type="PROSITE" id="PS50850">
    <property type="entry name" value="MFS"/>
    <property type="match status" value="1"/>
</dbReference>
<evidence type="ECO:0000259" key="8">
    <source>
        <dbReference type="PROSITE" id="PS50850"/>
    </source>
</evidence>
<feature type="transmembrane region" description="Helical" evidence="7">
    <location>
        <begin position="120"/>
        <end position="143"/>
    </location>
</feature>
<feature type="transmembrane region" description="Helical" evidence="7">
    <location>
        <begin position="95"/>
        <end position="114"/>
    </location>
</feature>
<keyword evidence="4" id="KW-0058">Aromatic hydrocarbons catabolism</keyword>
<protein>
    <submittedName>
        <fullName evidence="9">Major facilitator transporter</fullName>
    </submittedName>
</protein>
<keyword evidence="2" id="KW-0813">Transport</keyword>
<dbReference type="FunFam" id="1.20.1250.20:FF:000018">
    <property type="entry name" value="MFS transporter permease"/>
    <property type="match status" value="1"/>
</dbReference>
<evidence type="ECO:0000256" key="6">
    <source>
        <dbReference type="ARBA" id="ARBA00023136"/>
    </source>
</evidence>
<dbReference type="OrthoDB" id="9773957at2"/>
<dbReference type="eggNOG" id="COG2271">
    <property type="taxonomic scope" value="Bacteria"/>
</dbReference>
<dbReference type="InterPro" id="IPR036259">
    <property type="entry name" value="MFS_trans_sf"/>
</dbReference>
<evidence type="ECO:0000256" key="3">
    <source>
        <dbReference type="ARBA" id="ARBA00022692"/>
    </source>
</evidence>
<evidence type="ECO:0000313" key="9">
    <source>
        <dbReference type="EMBL" id="AKV08914.1"/>
    </source>
</evidence>
<name>A0A0K1QT17_PSEFL</name>
<dbReference type="AlphaFoldDB" id="A0A0K1QT17"/>
<evidence type="ECO:0000256" key="4">
    <source>
        <dbReference type="ARBA" id="ARBA00022797"/>
    </source>
</evidence>
<keyword evidence="6 7" id="KW-0472">Membrane</keyword>
<dbReference type="EMBL" id="CP010945">
    <property type="protein sequence ID" value="AKV08914.1"/>
    <property type="molecule type" value="Genomic_DNA"/>
</dbReference>
<dbReference type="RefSeq" id="WP_017338952.1">
    <property type="nucleotide sequence ID" value="NZ_CP010945.1"/>
</dbReference>
<sequence>MHSTPSNADGVAPQIDDNDPVYRKIAWRLMPFLFICYVFAYLDRVNVGFAALHMKADLNFTDAVYGMGAGIFFFGYICCEIPSNLLMKRLGARITIARIMIGWGFVSCCTMLVQSPTSFYLMRLLLGAFEAGFAPGVLLYLTFWFPPARRAQMAAIFLCGSAIAGVAGAPLSGMILDVFQGTAGLQGWQWLFVIEGIPSIVLGVLALWLLSDGPATCRWLRADEKVKVIGHLASFQPARDDGFIGALRGPTIHLIAITWFTIVCGHNAVNFWMPMMLREAGLTTGTEIGLWAMVPYSITTIGMILISRHSDRRLERRAHISVCSLMAAIGFGMLPFVQGNFGLSIVGLTLAALGVFSAMPIILAMPMSYLPAGAAPGGIAYVNTVGMVGGFVGPYLMGAIKTATGSFAYGLYAVTGLLLLGILIMMCMVRTPRMEPVLGAQVPAV</sequence>
<dbReference type="GO" id="GO:0016020">
    <property type="term" value="C:membrane"/>
    <property type="evidence" value="ECO:0007669"/>
    <property type="project" value="UniProtKB-SubCell"/>
</dbReference>
<comment type="subcellular location">
    <subcellularLocation>
        <location evidence="1">Membrane</location>
        <topology evidence="1">Multi-pass membrane protein</topology>
    </subcellularLocation>
</comment>
<dbReference type="PANTHER" id="PTHR43791:SF36">
    <property type="entry name" value="TRANSPORTER, PUTATIVE (AFU_ORTHOLOGUE AFUA_6G08340)-RELATED"/>
    <property type="match status" value="1"/>
</dbReference>
<gene>
    <name evidence="9" type="ORF">B723_21995</name>
</gene>
<keyword evidence="5 7" id="KW-1133">Transmembrane helix</keyword>
<feature type="domain" description="Major facilitator superfamily (MFS) profile" evidence="8">
    <location>
        <begin position="29"/>
        <end position="433"/>
    </location>
</feature>
<dbReference type="SUPFAM" id="SSF103473">
    <property type="entry name" value="MFS general substrate transporter"/>
    <property type="match status" value="1"/>
</dbReference>
<feature type="transmembrane region" description="Helical" evidence="7">
    <location>
        <begin position="63"/>
        <end position="83"/>
    </location>
</feature>
<feature type="transmembrane region" description="Helical" evidence="7">
    <location>
        <begin position="252"/>
        <end position="273"/>
    </location>
</feature>
<keyword evidence="3 7" id="KW-0812">Transmembrane</keyword>
<reference evidence="9 10" key="1">
    <citation type="journal article" date="2012" name="J. Bacteriol.">
        <title>Draft genome sequence of the cyanide-utilizing bacterium Pseudomonas fluorescens strain NCIMB 11764.</title>
        <authorList>
            <person name="Vilo C.A."/>
            <person name="Benedik M.J."/>
            <person name="Kunz D.A."/>
            <person name="Dong Q."/>
        </authorList>
    </citation>
    <scope>NUCLEOTIDE SEQUENCE [LARGE SCALE GENOMIC DNA]</scope>
    <source>
        <strain evidence="9 10">NCIMB 11764</strain>
    </source>
</reference>
<accession>A0A0K1QT17</accession>
<dbReference type="InterPro" id="IPR020846">
    <property type="entry name" value="MFS_dom"/>
</dbReference>
<evidence type="ECO:0000313" key="10">
    <source>
        <dbReference type="Proteomes" id="UP000017175"/>
    </source>
</evidence>
<feature type="transmembrane region" description="Helical" evidence="7">
    <location>
        <begin position="155"/>
        <end position="176"/>
    </location>
</feature>
<dbReference type="CDD" id="cd17319">
    <property type="entry name" value="MFS_ExuT_GudP_like"/>
    <property type="match status" value="1"/>
</dbReference>
<evidence type="ECO:0000256" key="5">
    <source>
        <dbReference type="ARBA" id="ARBA00022989"/>
    </source>
</evidence>
<feature type="transmembrane region" description="Helical" evidence="7">
    <location>
        <begin position="409"/>
        <end position="429"/>
    </location>
</feature>
<feature type="transmembrane region" description="Helical" evidence="7">
    <location>
        <begin position="25"/>
        <end position="43"/>
    </location>
</feature>
<evidence type="ECO:0000256" key="7">
    <source>
        <dbReference type="SAM" id="Phobius"/>
    </source>
</evidence>
<dbReference type="PANTHER" id="PTHR43791">
    <property type="entry name" value="PERMEASE-RELATED"/>
    <property type="match status" value="1"/>
</dbReference>
<feature type="transmembrane region" description="Helical" evidence="7">
    <location>
        <begin position="378"/>
        <end position="397"/>
    </location>
</feature>